<protein>
    <recommendedName>
        <fullName evidence="10">Inter-alpha-trypsin inhibitor heavy chain H3</fullName>
    </recommendedName>
</protein>
<feature type="domain" description="VWFA" evidence="11">
    <location>
        <begin position="282"/>
        <end position="464"/>
    </location>
</feature>
<evidence type="ECO:0000256" key="2">
    <source>
        <dbReference type="ARBA" id="ARBA00010158"/>
    </source>
</evidence>
<dbReference type="OMA" id="QITEKIW"/>
<dbReference type="FunFam" id="3.40.50.410:FF:000013">
    <property type="entry name" value="inter-alpha-trypsin inhibitor heavy chain H2"/>
    <property type="match status" value="1"/>
</dbReference>
<comment type="subcellular location">
    <subcellularLocation>
        <location evidence="1">Secreted</location>
    </subcellularLocation>
</comment>
<keyword evidence="6" id="KW-0722">Serine protease inhibitor</keyword>
<dbReference type="Pfam" id="PF00092">
    <property type="entry name" value="VWA"/>
    <property type="match status" value="1"/>
</dbReference>
<evidence type="ECO:0000313" key="14">
    <source>
        <dbReference type="Proteomes" id="UP000005207"/>
    </source>
</evidence>
<dbReference type="GeneTree" id="ENSGT00940000154554"/>
<dbReference type="InParanoid" id="I3KWY5"/>
<evidence type="ECO:0000256" key="10">
    <source>
        <dbReference type="ARBA" id="ARBA00039924"/>
    </source>
</evidence>
<evidence type="ECO:0000313" key="13">
    <source>
        <dbReference type="Ensembl" id="ENSONIP00000025631.2"/>
    </source>
</evidence>
<dbReference type="SMART" id="SM00327">
    <property type="entry name" value="VWA"/>
    <property type="match status" value="1"/>
</dbReference>
<evidence type="ECO:0000256" key="7">
    <source>
        <dbReference type="ARBA" id="ARBA00022974"/>
    </source>
</evidence>
<feature type="domain" description="VIT" evidence="12">
    <location>
        <begin position="28"/>
        <end position="157"/>
    </location>
</feature>
<keyword evidence="7" id="KW-0654">Proteoglycan</keyword>
<evidence type="ECO:0000256" key="9">
    <source>
        <dbReference type="ARBA" id="ARBA00037051"/>
    </source>
</evidence>
<dbReference type="SUPFAM" id="SSF53300">
    <property type="entry name" value="vWA-like"/>
    <property type="match status" value="1"/>
</dbReference>
<dbReference type="Pfam" id="PF08487">
    <property type="entry name" value="VIT"/>
    <property type="match status" value="1"/>
</dbReference>
<gene>
    <name evidence="13" type="primary">ITIH3</name>
</gene>
<evidence type="ECO:0000256" key="5">
    <source>
        <dbReference type="ARBA" id="ARBA00022729"/>
    </source>
</evidence>
<dbReference type="InterPro" id="IPR002035">
    <property type="entry name" value="VWF_A"/>
</dbReference>
<evidence type="ECO:0000256" key="1">
    <source>
        <dbReference type="ARBA" id="ARBA00004613"/>
    </source>
</evidence>
<dbReference type="STRING" id="8128.ENSONIP00000025631"/>
<dbReference type="GO" id="GO:0004867">
    <property type="term" value="F:serine-type endopeptidase inhibitor activity"/>
    <property type="evidence" value="ECO:0007669"/>
    <property type="project" value="UniProtKB-KW"/>
</dbReference>
<reference evidence="14" key="1">
    <citation type="submission" date="2012-01" db="EMBL/GenBank/DDBJ databases">
        <title>The Genome Sequence of Oreochromis niloticus (Nile Tilapia).</title>
        <authorList>
            <consortium name="Broad Institute Genome Assembly Team"/>
            <consortium name="Broad Institute Sequencing Platform"/>
            <person name="Di Palma F."/>
            <person name="Johnson J."/>
            <person name="Lander E.S."/>
            <person name="Lindblad-Toh K."/>
        </authorList>
    </citation>
    <scope>NUCLEOTIDE SEQUENCE [LARGE SCALE GENOMIC DNA]</scope>
</reference>
<reference evidence="13" key="3">
    <citation type="submission" date="2025-09" db="UniProtKB">
        <authorList>
            <consortium name="Ensembl"/>
        </authorList>
    </citation>
    <scope>IDENTIFICATION</scope>
</reference>
<dbReference type="InterPro" id="IPR036465">
    <property type="entry name" value="vWFA_dom_sf"/>
</dbReference>
<dbReference type="PROSITE" id="PS51468">
    <property type="entry name" value="VIT"/>
    <property type="match status" value="1"/>
</dbReference>
<evidence type="ECO:0000259" key="11">
    <source>
        <dbReference type="PROSITE" id="PS50234"/>
    </source>
</evidence>
<comment type="similarity">
    <text evidence="2">Belongs to the ITIH family.</text>
</comment>
<proteinExistence type="inferred from homology"/>
<dbReference type="AlphaFoldDB" id="I3KWY5"/>
<evidence type="ECO:0000256" key="4">
    <source>
        <dbReference type="ARBA" id="ARBA00022690"/>
    </source>
</evidence>
<dbReference type="PANTHER" id="PTHR10338">
    <property type="entry name" value="INTER-ALPHA-TRYPSIN INHIBITOR HEAVY CHAIN FAMILY MEMBER"/>
    <property type="match status" value="1"/>
</dbReference>
<comment type="function">
    <text evidence="9">May act as a carrier of hyaluronan in serum or as a binding protein between hyaluronan and other matrix protein, including those on cell surfaces in tissues to regulate the localization, synthesis and degradation of hyaluronan which are essential to cells undergoing biological processes.</text>
</comment>
<reference evidence="13" key="2">
    <citation type="submission" date="2025-08" db="UniProtKB">
        <authorList>
            <consortium name="Ensembl"/>
        </authorList>
    </citation>
    <scope>IDENTIFICATION</scope>
</reference>
<dbReference type="InterPro" id="IPR010600">
    <property type="entry name" value="ITI_HC_C"/>
</dbReference>
<evidence type="ECO:0000256" key="6">
    <source>
        <dbReference type="ARBA" id="ARBA00022900"/>
    </source>
</evidence>
<keyword evidence="5" id="KW-0732">Signal</keyword>
<dbReference type="Pfam" id="PF06668">
    <property type="entry name" value="ITI_HC_C"/>
    <property type="match status" value="1"/>
</dbReference>
<organism evidence="13 14">
    <name type="scientific">Oreochromis niloticus</name>
    <name type="common">Nile tilapia</name>
    <name type="synonym">Tilapia nilotica</name>
    <dbReference type="NCBI Taxonomy" id="8128"/>
    <lineage>
        <taxon>Eukaryota</taxon>
        <taxon>Metazoa</taxon>
        <taxon>Chordata</taxon>
        <taxon>Craniata</taxon>
        <taxon>Vertebrata</taxon>
        <taxon>Euteleostomi</taxon>
        <taxon>Actinopterygii</taxon>
        <taxon>Neopterygii</taxon>
        <taxon>Teleostei</taxon>
        <taxon>Neoteleostei</taxon>
        <taxon>Acanthomorphata</taxon>
        <taxon>Ovalentaria</taxon>
        <taxon>Cichlomorphae</taxon>
        <taxon>Cichliformes</taxon>
        <taxon>Cichlidae</taxon>
        <taxon>African cichlids</taxon>
        <taxon>Pseudocrenilabrinae</taxon>
        <taxon>Oreochromini</taxon>
        <taxon>Oreochromis</taxon>
    </lineage>
</organism>
<dbReference type="InterPro" id="IPR013694">
    <property type="entry name" value="VIT"/>
</dbReference>
<dbReference type="PROSITE" id="PS50234">
    <property type="entry name" value="VWFA"/>
    <property type="match status" value="1"/>
</dbReference>
<dbReference type="eggNOG" id="ENOG502QPS2">
    <property type="taxonomic scope" value="Eukaryota"/>
</dbReference>
<dbReference type="Gene3D" id="3.40.50.410">
    <property type="entry name" value="von Willebrand factor, type A domain"/>
    <property type="match status" value="1"/>
</dbReference>
<evidence type="ECO:0000256" key="8">
    <source>
        <dbReference type="ARBA" id="ARBA00023180"/>
    </source>
</evidence>
<keyword evidence="3" id="KW-0964">Secreted</keyword>
<name>I3KWY5_ORENI</name>
<dbReference type="InterPro" id="IPR050934">
    <property type="entry name" value="ITIH"/>
</dbReference>
<keyword evidence="4" id="KW-0646">Protease inhibitor</keyword>
<dbReference type="PANTHER" id="PTHR10338:SF115">
    <property type="entry name" value="INTER-ALPHA-TRYPSIN INHIBITOR HEAVY CHAIN H3"/>
    <property type="match status" value="1"/>
</dbReference>
<accession>I3KWY5</accession>
<keyword evidence="8" id="KW-0325">Glycoprotein</keyword>
<dbReference type="Proteomes" id="UP000005207">
    <property type="component" value="Linkage group LG5"/>
</dbReference>
<dbReference type="Ensembl" id="ENSONIT00000025652.2">
    <property type="protein sequence ID" value="ENSONIP00000025631.2"/>
    <property type="gene ID" value="ENSONIG00000020339.2"/>
</dbReference>
<dbReference type="HOGENOM" id="CLU_008101_0_0_1"/>
<evidence type="ECO:0000259" key="12">
    <source>
        <dbReference type="PROSITE" id="PS51468"/>
    </source>
</evidence>
<evidence type="ECO:0000256" key="3">
    <source>
        <dbReference type="ARBA" id="ARBA00022525"/>
    </source>
</evidence>
<dbReference type="SMART" id="SM00609">
    <property type="entry name" value="VIT"/>
    <property type="match status" value="1"/>
</dbReference>
<keyword evidence="14" id="KW-1185">Reference proteome</keyword>
<sequence>MDLITLITFSPLINEIIIYKLHDLKHVSVRNMKKRGKYFFIFLVQSIRITCTVSSRFAHTVMSSKALNKENSSQEIFFEVELPKMAFITNFSMEIDGQVYVGEVKEKESAKEQYEKAVSSGKTAGLVKASGRKMEKFSVSVNIAAQSSVSFILIYEELLQRTLGSYEILIRVKVEQPAQEFQIEADIYEPQGIAFVEASATFLTNELIPLVEKTVTDTKAHISFSPTVEQQKCPGCKGSLINGDFIIKYDVKRATSLGEVQAVNGYFVHFFSPPDLARVPKNVVYVIDTSGSMHGAKIEQTRESMVAILQDLHEEDHFGILLFERKISYWKDYLTKATKRNVSDAIDYVKKIQDSGSTNINSAILDAVSLLKKERKEKKVPERSMDMIFLLTDGMPNRVTSPQLIQQNVFSAIGGSMSLFCLGFGNDVDYSFLDVMCRQNKGVARRIFDGSDAAIQLKGFYEEVSSPLLLEVDLRYSENTDFLTKTHYSQLFNGSEIVVAGQLKENDMDNFSVEVFAHGSEENFVAQGKASVTDWQTVYPEKGYIFGDFIERMWAYLTIQQQLENSALSTKEERGNIEAKALNLSLKYNFVTPLTSLVVTKPENENGANRSLIADKMTESRIVLLLVQTRFYYNTPVNLLAAVDGDPHFMIELPDKNDALCFNINDKPGTIFSLVRDPKSGFVVNGQIISKKKVALDGNMNTYFGHFGITHQKLGVRLDVSVQEISVFYSDKQVKLLWSDATALRDLVKNCSLTVTLRHSVKFRVIRHTKVWKRRHDHQDYLGFYTLDSHHLSASVHGLLGQFYHGVVFELTDLRPGEGQEKLDATMYVKGQRLNVTRRGDSLNFRRDFNKDLKNGESIACWFVDNEGRGLIDGAASDYTVSDLFTAI</sequence>
<dbReference type="GO" id="GO:0030212">
    <property type="term" value="P:hyaluronan metabolic process"/>
    <property type="evidence" value="ECO:0007669"/>
    <property type="project" value="InterPro"/>
</dbReference>
<dbReference type="GO" id="GO:0005576">
    <property type="term" value="C:extracellular region"/>
    <property type="evidence" value="ECO:0007669"/>
    <property type="project" value="UniProtKB-SubCell"/>
</dbReference>